<keyword evidence="1" id="KW-0479">Metal-binding</keyword>
<name>A0A4Y7Q3K1_9AGAM</name>
<keyword evidence="4" id="KW-0238">DNA-binding</keyword>
<evidence type="ECO:0000256" key="7">
    <source>
        <dbReference type="SAM" id="MobiDB-lite"/>
    </source>
</evidence>
<proteinExistence type="predicted"/>
<dbReference type="Pfam" id="PF00172">
    <property type="entry name" value="Zn_clus"/>
    <property type="match status" value="1"/>
</dbReference>
<dbReference type="InterPro" id="IPR001138">
    <property type="entry name" value="Zn2Cys6_DnaBD"/>
</dbReference>
<dbReference type="PROSITE" id="PS00463">
    <property type="entry name" value="ZN2_CY6_FUNGAL_1"/>
    <property type="match status" value="1"/>
</dbReference>
<keyword evidence="10" id="KW-1185">Reference proteome</keyword>
<dbReference type="GO" id="GO:0008270">
    <property type="term" value="F:zinc ion binding"/>
    <property type="evidence" value="ECO:0007669"/>
    <property type="project" value="InterPro"/>
</dbReference>
<dbReference type="Proteomes" id="UP000294933">
    <property type="component" value="Unassembled WGS sequence"/>
</dbReference>
<feature type="region of interest" description="Disordered" evidence="7">
    <location>
        <begin position="239"/>
        <end position="409"/>
    </location>
</feature>
<feature type="compositionally biased region" description="Pro residues" evidence="7">
    <location>
        <begin position="435"/>
        <end position="449"/>
    </location>
</feature>
<reference evidence="9 10" key="1">
    <citation type="submission" date="2018-06" db="EMBL/GenBank/DDBJ databases">
        <title>A transcriptomic atlas of mushroom development highlights an independent origin of complex multicellularity.</title>
        <authorList>
            <consortium name="DOE Joint Genome Institute"/>
            <person name="Krizsan K."/>
            <person name="Almasi E."/>
            <person name="Merenyi Z."/>
            <person name="Sahu N."/>
            <person name="Viragh M."/>
            <person name="Koszo T."/>
            <person name="Mondo S."/>
            <person name="Kiss B."/>
            <person name="Balint B."/>
            <person name="Kues U."/>
            <person name="Barry K."/>
            <person name="Hegedus J.C."/>
            <person name="Henrissat B."/>
            <person name="Johnson J."/>
            <person name="Lipzen A."/>
            <person name="Ohm R."/>
            <person name="Nagy I."/>
            <person name="Pangilinan J."/>
            <person name="Yan J."/>
            <person name="Xiong Y."/>
            <person name="Grigoriev I.V."/>
            <person name="Hibbett D.S."/>
            <person name="Nagy L.G."/>
        </authorList>
    </citation>
    <scope>NUCLEOTIDE SEQUENCE [LARGE SCALE GENOMIC DNA]</scope>
    <source>
        <strain evidence="9 10">SZMC22713</strain>
    </source>
</reference>
<evidence type="ECO:0000259" key="8">
    <source>
        <dbReference type="PROSITE" id="PS50048"/>
    </source>
</evidence>
<evidence type="ECO:0000256" key="2">
    <source>
        <dbReference type="ARBA" id="ARBA00022833"/>
    </source>
</evidence>
<dbReference type="STRING" id="50990.A0A4Y7Q3K1"/>
<dbReference type="CDD" id="cd00067">
    <property type="entry name" value="GAL4"/>
    <property type="match status" value="1"/>
</dbReference>
<dbReference type="VEuPathDB" id="FungiDB:BD410DRAFT_284008"/>
<feature type="region of interest" description="Disordered" evidence="7">
    <location>
        <begin position="428"/>
        <end position="449"/>
    </location>
</feature>
<keyword evidence="5" id="KW-0804">Transcription</keyword>
<dbReference type="InterPro" id="IPR036864">
    <property type="entry name" value="Zn2-C6_fun-type_DNA-bd_sf"/>
</dbReference>
<organism evidence="9 10">
    <name type="scientific">Rickenella mellea</name>
    <dbReference type="NCBI Taxonomy" id="50990"/>
    <lineage>
        <taxon>Eukaryota</taxon>
        <taxon>Fungi</taxon>
        <taxon>Dikarya</taxon>
        <taxon>Basidiomycota</taxon>
        <taxon>Agaricomycotina</taxon>
        <taxon>Agaricomycetes</taxon>
        <taxon>Hymenochaetales</taxon>
        <taxon>Rickenellaceae</taxon>
        <taxon>Rickenella</taxon>
    </lineage>
</organism>
<accession>A0A4Y7Q3K1</accession>
<evidence type="ECO:0000256" key="1">
    <source>
        <dbReference type="ARBA" id="ARBA00022723"/>
    </source>
</evidence>
<keyword evidence="2" id="KW-0862">Zinc</keyword>
<protein>
    <recommendedName>
        <fullName evidence="8">Zn(2)-C6 fungal-type domain-containing protein</fullName>
    </recommendedName>
</protein>
<feature type="domain" description="Zn(2)-C6 fungal-type" evidence="8">
    <location>
        <begin position="133"/>
        <end position="164"/>
    </location>
</feature>
<dbReference type="SUPFAM" id="SSF57701">
    <property type="entry name" value="Zn2/Cys6 DNA-binding domain"/>
    <property type="match status" value="1"/>
</dbReference>
<evidence type="ECO:0000256" key="6">
    <source>
        <dbReference type="ARBA" id="ARBA00023242"/>
    </source>
</evidence>
<feature type="compositionally biased region" description="Low complexity" evidence="7">
    <location>
        <begin position="69"/>
        <end position="79"/>
    </location>
</feature>
<keyword evidence="6" id="KW-0539">Nucleus</keyword>
<dbReference type="PROSITE" id="PS50048">
    <property type="entry name" value="ZN2_CY6_FUNGAL_2"/>
    <property type="match status" value="1"/>
</dbReference>
<dbReference type="PANTHER" id="PTHR31944:SF131">
    <property type="entry name" value="HEME-RESPONSIVE ZINC FINGER TRANSCRIPTION FACTOR HAP1"/>
    <property type="match status" value="1"/>
</dbReference>
<feature type="compositionally biased region" description="Low complexity" evidence="7">
    <location>
        <begin position="385"/>
        <end position="400"/>
    </location>
</feature>
<gene>
    <name evidence="9" type="ORF">BD410DRAFT_284008</name>
</gene>
<evidence type="ECO:0000313" key="9">
    <source>
        <dbReference type="EMBL" id="TDL21901.1"/>
    </source>
</evidence>
<feature type="compositionally biased region" description="Low complexity" evidence="7">
    <location>
        <begin position="321"/>
        <end position="331"/>
    </location>
</feature>
<dbReference type="GO" id="GO:0000978">
    <property type="term" value="F:RNA polymerase II cis-regulatory region sequence-specific DNA binding"/>
    <property type="evidence" value="ECO:0007669"/>
    <property type="project" value="TreeGrafter"/>
</dbReference>
<dbReference type="Gene3D" id="4.10.240.10">
    <property type="entry name" value="Zn(2)-C6 fungal-type DNA-binding domain"/>
    <property type="match status" value="1"/>
</dbReference>
<dbReference type="EMBL" id="ML170178">
    <property type="protein sequence ID" value="TDL21901.1"/>
    <property type="molecule type" value="Genomic_DNA"/>
</dbReference>
<dbReference type="GO" id="GO:0005634">
    <property type="term" value="C:nucleus"/>
    <property type="evidence" value="ECO:0007669"/>
    <property type="project" value="TreeGrafter"/>
</dbReference>
<evidence type="ECO:0000313" key="10">
    <source>
        <dbReference type="Proteomes" id="UP000294933"/>
    </source>
</evidence>
<evidence type="ECO:0000256" key="3">
    <source>
        <dbReference type="ARBA" id="ARBA00023015"/>
    </source>
</evidence>
<feature type="region of interest" description="Disordered" evidence="7">
    <location>
        <begin position="1"/>
        <end position="132"/>
    </location>
</feature>
<dbReference type="SMART" id="SM00066">
    <property type="entry name" value="GAL4"/>
    <property type="match status" value="1"/>
</dbReference>
<sequence>MIPSDPSPTDPEQQEQPRRPPKRSASSSPVIPSRTSLPSIHELHPFLPPTQQHTAASPTYPLPLPSPPGYGASPSGSAPQSRAVERKYAELYSGTTPGHDYEGAGGPESDPELEGQHDQSGPPKKKRRRQALSCTECKRRKIRCDRSQPCGPCLRRGDQAKCQWHVVEPIEKYVSRPEWDDLNLRYTRLEARYARLEAFIIRLHPDFPGGGGSVSPVLQPTAGTSRVVNLLSGPGVAGFTQQLSPSNPAAELQSRSSPTTSPRTHSAHSGQSGQSQSNPSPPLPQASSSYHGSGAGPSSWAPARPGMSAAMYPHLPPVPDSLSIQPRSSSSQRKHRLSSAHRTQPQPGDTQQQHQQHSSSSRSSPLTLSSIIGTESDPREPQPQPSSQQQQQQYTSPTSPRAKNWEAQTPIVVPGGRLRHTVRRAQANPQSPSQCLPPPSRHCHAPPPRRTTVTVLTLSSTTNSNSVAMVDPPPSILLDS</sequence>
<evidence type="ECO:0000256" key="5">
    <source>
        <dbReference type="ARBA" id="ARBA00023163"/>
    </source>
</evidence>
<keyword evidence="3" id="KW-0805">Transcription regulation</keyword>
<feature type="compositionally biased region" description="Low complexity" evidence="7">
    <location>
        <begin position="254"/>
        <end position="278"/>
    </location>
</feature>
<dbReference type="AlphaFoldDB" id="A0A4Y7Q3K1"/>
<evidence type="ECO:0000256" key="4">
    <source>
        <dbReference type="ARBA" id="ARBA00023125"/>
    </source>
</evidence>
<feature type="compositionally biased region" description="Low complexity" evidence="7">
    <location>
        <begin position="342"/>
        <end position="370"/>
    </location>
</feature>
<dbReference type="InterPro" id="IPR051430">
    <property type="entry name" value="Fungal_TF_Env_Response"/>
</dbReference>
<dbReference type="PANTHER" id="PTHR31944">
    <property type="entry name" value="HEME-RESPONSIVE ZINC FINGER TRANSCRIPTION FACTOR HAP1"/>
    <property type="match status" value="1"/>
</dbReference>
<dbReference type="OrthoDB" id="3362851at2759"/>
<dbReference type="GO" id="GO:0001228">
    <property type="term" value="F:DNA-binding transcription activator activity, RNA polymerase II-specific"/>
    <property type="evidence" value="ECO:0007669"/>
    <property type="project" value="TreeGrafter"/>
</dbReference>